<name>A0ABU4CMY8_RHOJO</name>
<sequence length="70" mass="7686">MIRAATETTLRKWSITMNEKKTPPTAQSTVQPEAKHALTDDPGASPEDIAAVVEGLTGQRLIERSQQRAR</sequence>
<evidence type="ECO:0000313" key="3">
    <source>
        <dbReference type="Proteomes" id="UP001185737"/>
    </source>
</evidence>
<protein>
    <recommendedName>
        <fullName evidence="4">Transposase</fullName>
    </recommendedName>
</protein>
<evidence type="ECO:0000313" key="2">
    <source>
        <dbReference type="EMBL" id="MDV6284951.1"/>
    </source>
</evidence>
<dbReference type="EMBL" id="JAWLKA010000022">
    <property type="protein sequence ID" value="MDV6284951.1"/>
    <property type="molecule type" value="Genomic_DNA"/>
</dbReference>
<dbReference type="RefSeq" id="WP_141474109.1">
    <property type="nucleotide sequence ID" value="NZ_FNTL01000002.1"/>
</dbReference>
<accession>A0ABU4CMY8</accession>
<evidence type="ECO:0008006" key="4">
    <source>
        <dbReference type="Google" id="ProtNLM"/>
    </source>
</evidence>
<keyword evidence="3" id="KW-1185">Reference proteome</keyword>
<gene>
    <name evidence="2" type="ORF">R3Q59_31190</name>
</gene>
<evidence type="ECO:0000256" key="1">
    <source>
        <dbReference type="SAM" id="MobiDB-lite"/>
    </source>
</evidence>
<comment type="caution">
    <text evidence="2">The sequence shown here is derived from an EMBL/GenBank/DDBJ whole genome shotgun (WGS) entry which is preliminary data.</text>
</comment>
<feature type="region of interest" description="Disordered" evidence="1">
    <location>
        <begin position="17"/>
        <end position="46"/>
    </location>
</feature>
<dbReference type="Proteomes" id="UP001185737">
    <property type="component" value="Unassembled WGS sequence"/>
</dbReference>
<reference evidence="2 3" key="1">
    <citation type="submission" date="2023-10" db="EMBL/GenBank/DDBJ databases">
        <title>Development of a sustainable strategy for remediation of hydrocarbon-contaminated territories based on the waste exchange concept.</title>
        <authorList>
            <person name="Krivoruchko A."/>
        </authorList>
    </citation>
    <scope>NUCLEOTIDE SEQUENCE [LARGE SCALE GENOMIC DNA]</scope>
    <source>
        <strain evidence="2 3">IEGM 60</strain>
    </source>
</reference>
<proteinExistence type="predicted"/>
<organism evidence="2 3">
    <name type="scientific">Rhodococcus jostii</name>
    <dbReference type="NCBI Taxonomy" id="132919"/>
    <lineage>
        <taxon>Bacteria</taxon>
        <taxon>Bacillati</taxon>
        <taxon>Actinomycetota</taxon>
        <taxon>Actinomycetes</taxon>
        <taxon>Mycobacteriales</taxon>
        <taxon>Nocardiaceae</taxon>
        <taxon>Rhodococcus</taxon>
    </lineage>
</organism>